<organism evidence="19 20">
    <name type="scientific">Mumia flava</name>
    <dbReference type="NCBI Taxonomy" id="1348852"/>
    <lineage>
        <taxon>Bacteria</taxon>
        <taxon>Bacillati</taxon>
        <taxon>Actinomycetota</taxon>
        <taxon>Actinomycetes</taxon>
        <taxon>Propionibacteriales</taxon>
        <taxon>Nocardioidaceae</taxon>
        <taxon>Mumia</taxon>
    </lineage>
</organism>
<evidence type="ECO:0000256" key="15">
    <source>
        <dbReference type="PROSITE-ProRule" id="PRU00560"/>
    </source>
</evidence>
<keyword evidence="11" id="KW-0413">Isomerase</keyword>
<evidence type="ECO:0000256" key="13">
    <source>
        <dbReference type="ARBA" id="ARBA00034808"/>
    </source>
</evidence>
<name>A0A2M9BFB8_9ACTN</name>
<dbReference type="CDD" id="cd17932">
    <property type="entry name" value="DEXQc_UvrD"/>
    <property type="match status" value="1"/>
</dbReference>
<dbReference type="PROSITE" id="PS51198">
    <property type="entry name" value="UVRD_HELICASE_ATP_BIND"/>
    <property type="match status" value="1"/>
</dbReference>
<evidence type="ECO:0000313" key="19">
    <source>
        <dbReference type="EMBL" id="PJJ56647.1"/>
    </source>
</evidence>
<dbReference type="PROSITE" id="PS51217">
    <property type="entry name" value="UVRD_HELICASE_CTER"/>
    <property type="match status" value="1"/>
</dbReference>
<dbReference type="InterPro" id="IPR027417">
    <property type="entry name" value="P-loop_NTPase"/>
</dbReference>
<evidence type="ECO:0000256" key="5">
    <source>
        <dbReference type="ARBA" id="ARBA00022801"/>
    </source>
</evidence>
<comment type="catalytic activity">
    <reaction evidence="14">
        <text>ATP + H2O = ADP + phosphate + H(+)</text>
        <dbReference type="Rhea" id="RHEA:13065"/>
        <dbReference type="ChEBI" id="CHEBI:15377"/>
        <dbReference type="ChEBI" id="CHEBI:15378"/>
        <dbReference type="ChEBI" id="CHEBI:30616"/>
        <dbReference type="ChEBI" id="CHEBI:43474"/>
        <dbReference type="ChEBI" id="CHEBI:456216"/>
        <dbReference type="EC" id="5.6.2.4"/>
    </reaction>
</comment>
<keyword evidence="8 15" id="KW-0067">ATP-binding</keyword>
<evidence type="ECO:0000256" key="7">
    <source>
        <dbReference type="ARBA" id="ARBA00022839"/>
    </source>
</evidence>
<dbReference type="Gene3D" id="1.10.10.160">
    <property type="match status" value="1"/>
</dbReference>
<feature type="domain" description="UvrD-like helicase ATP-binding" evidence="17">
    <location>
        <begin position="19"/>
        <end position="366"/>
    </location>
</feature>
<dbReference type="InterPro" id="IPR013986">
    <property type="entry name" value="DExx_box_DNA_helicase_dom_sf"/>
</dbReference>
<accession>A0A2M9BFB8</accession>
<comment type="similarity">
    <text evidence="1">Belongs to the helicase family. UvrD subfamily.</text>
</comment>
<dbReference type="Gene3D" id="1.10.486.10">
    <property type="entry name" value="PCRA, domain 4"/>
    <property type="match status" value="1"/>
</dbReference>
<keyword evidence="5 15" id="KW-0378">Hydrolase</keyword>
<evidence type="ECO:0000256" key="1">
    <source>
        <dbReference type="ARBA" id="ARBA00009922"/>
    </source>
</evidence>
<dbReference type="InterPro" id="IPR011604">
    <property type="entry name" value="PDDEXK-like_dom_sf"/>
</dbReference>
<gene>
    <name evidence="19" type="ORF">CLV56_0858</name>
</gene>
<dbReference type="Pfam" id="PF00580">
    <property type="entry name" value="UvrD-helicase"/>
    <property type="match status" value="1"/>
</dbReference>
<dbReference type="Pfam" id="PF13361">
    <property type="entry name" value="UvrD_C"/>
    <property type="match status" value="1"/>
</dbReference>
<evidence type="ECO:0000259" key="18">
    <source>
        <dbReference type="PROSITE" id="PS51217"/>
    </source>
</evidence>
<keyword evidence="9" id="KW-0238">DNA-binding</keyword>
<comment type="catalytic activity">
    <reaction evidence="12">
        <text>Couples ATP hydrolysis with the unwinding of duplex DNA by translocating in the 3'-5' direction.</text>
        <dbReference type="EC" id="5.6.2.4"/>
    </reaction>
</comment>
<evidence type="ECO:0000256" key="16">
    <source>
        <dbReference type="SAM" id="MobiDB-lite"/>
    </source>
</evidence>
<evidence type="ECO:0000256" key="4">
    <source>
        <dbReference type="ARBA" id="ARBA00022763"/>
    </source>
</evidence>
<dbReference type="InterPro" id="IPR014017">
    <property type="entry name" value="DNA_helicase_UvrD-like_C"/>
</dbReference>
<dbReference type="InterPro" id="IPR014016">
    <property type="entry name" value="UvrD-like_ATP-bd"/>
</dbReference>
<dbReference type="InterPro" id="IPR038726">
    <property type="entry name" value="PDDEXK_AddAB-type"/>
</dbReference>
<proteinExistence type="inferred from homology"/>
<dbReference type="InterPro" id="IPR011335">
    <property type="entry name" value="Restrct_endonuc-II-like"/>
</dbReference>
<dbReference type="PANTHER" id="PTHR11070:SF55">
    <property type="entry name" value="DNA 3'-5' HELICASE"/>
    <property type="match status" value="1"/>
</dbReference>
<dbReference type="AlphaFoldDB" id="A0A2M9BFB8"/>
<dbReference type="GO" id="GO:0005829">
    <property type="term" value="C:cytosol"/>
    <property type="evidence" value="ECO:0007669"/>
    <property type="project" value="TreeGrafter"/>
</dbReference>
<feature type="region of interest" description="Disordered" evidence="16">
    <location>
        <begin position="848"/>
        <end position="888"/>
    </location>
</feature>
<dbReference type="Pfam" id="PF12705">
    <property type="entry name" value="PDDEXK_1"/>
    <property type="match status" value="1"/>
</dbReference>
<evidence type="ECO:0000256" key="2">
    <source>
        <dbReference type="ARBA" id="ARBA00022722"/>
    </source>
</evidence>
<dbReference type="Gene3D" id="3.40.50.300">
    <property type="entry name" value="P-loop containing nucleotide triphosphate hydrolases"/>
    <property type="match status" value="3"/>
</dbReference>
<keyword evidence="20" id="KW-1185">Reference proteome</keyword>
<evidence type="ECO:0000256" key="3">
    <source>
        <dbReference type="ARBA" id="ARBA00022741"/>
    </source>
</evidence>
<dbReference type="PANTHER" id="PTHR11070">
    <property type="entry name" value="UVRD / RECB / PCRA DNA HELICASE FAMILY MEMBER"/>
    <property type="match status" value="1"/>
</dbReference>
<dbReference type="GO" id="GO:0033202">
    <property type="term" value="C:DNA helicase complex"/>
    <property type="evidence" value="ECO:0007669"/>
    <property type="project" value="TreeGrafter"/>
</dbReference>
<evidence type="ECO:0000256" key="12">
    <source>
        <dbReference type="ARBA" id="ARBA00034617"/>
    </source>
</evidence>
<dbReference type="SUPFAM" id="SSF52980">
    <property type="entry name" value="Restriction endonuclease-like"/>
    <property type="match status" value="1"/>
</dbReference>
<dbReference type="EMBL" id="PGEZ01000001">
    <property type="protein sequence ID" value="PJJ56647.1"/>
    <property type="molecule type" value="Genomic_DNA"/>
</dbReference>
<keyword evidence="4" id="KW-0227">DNA damage</keyword>
<dbReference type="SUPFAM" id="SSF52540">
    <property type="entry name" value="P-loop containing nucleoside triphosphate hydrolases"/>
    <property type="match status" value="1"/>
</dbReference>
<dbReference type="GO" id="GO:0003677">
    <property type="term" value="F:DNA binding"/>
    <property type="evidence" value="ECO:0007669"/>
    <property type="project" value="UniProtKB-KW"/>
</dbReference>
<keyword evidence="10" id="KW-0234">DNA repair</keyword>
<dbReference type="GO" id="GO:0043138">
    <property type="term" value="F:3'-5' DNA helicase activity"/>
    <property type="evidence" value="ECO:0007669"/>
    <property type="project" value="UniProtKB-EC"/>
</dbReference>
<dbReference type="Gene3D" id="3.90.320.10">
    <property type="match status" value="1"/>
</dbReference>
<evidence type="ECO:0000313" key="20">
    <source>
        <dbReference type="Proteomes" id="UP000230842"/>
    </source>
</evidence>
<feature type="domain" description="UvrD-like helicase C-terminal" evidence="18">
    <location>
        <begin position="367"/>
        <end position="682"/>
    </location>
</feature>
<comment type="caution">
    <text evidence="19">The sequence shown here is derived from an EMBL/GenBank/DDBJ whole genome shotgun (WGS) entry which is preliminary data.</text>
</comment>
<feature type="binding site" evidence="15">
    <location>
        <begin position="40"/>
        <end position="47"/>
    </location>
    <ligand>
        <name>ATP</name>
        <dbReference type="ChEBI" id="CHEBI:30616"/>
    </ligand>
</feature>
<dbReference type="Proteomes" id="UP000230842">
    <property type="component" value="Unassembled WGS sequence"/>
</dbReference>
<dbReference type="GO" id="GO:0000725">
    <property type="term" value="P:recombinational repair"/>
    <property type="evidence" value="ECO:0007669"/>
    <property type="project" value="TreeGrafter"/>
</dbReference>
<protein>
    <recommendedName>
        <fullName evidence="13">DNA 3'-5' helicase</fullName>
        <ecNumber evidence="13">5.6.2.4</ecNumber>
    </recommendedName>
</protein>
<dbReference type="GO" id="GO:0004527">
    <property type="term" value="F:exonuclease activity"/>
    <property type="evidence" value="ECO:0007669"/>
    <property type="project" value="UniProtKB-KW"/>
</dbReference>
<dbReference type="GO" id="GO:0005524">
    <property type="term" value="F:ATP binding"/>
    <property type="evidence" value="ECO:0007669"/>
    <property type="project" value="UniProtKB-UniRule"/>
</dbReference>
<dbReference type="EC" id="5.6.2.4" evidence="13"/>
<reference evidence="19 20" key="1">
    <citation type="submission" date="2017-11" db="EMBL/GenBank/DDBJ databases">
        <title>Genomic Encyclopedia of Archaeal and Bacterial Type Strains, Phase II (KMG-II): From Individual Species to Whole Genera.</title>
        <authorList>
            <person name="Goeker M."/>
        </authorList>
    </citation>
    <scope>NUCLEOTIDE SEQUENCE [LARGE SCALE GENOMIC DNA]</scope>
    <source>
        <strain evidence="19 20">DSM 27763</strain>
    </source>
</reference>
<feature type="compositionally biased region" description="Basic and acidic residues" evidence="16">
    <location>
        <begin position="878"/>
        <end position="888"/>
    </location>
</feature>
<evidence type="ECO:0000259" key="17">
    <source>
        <dbReference type="PROSITE" id="PS51198"/>
    </source>
</evidence>
<keyword evidence="2" id="KW-0540">Nuclease</keyword>
<keyword evidence="3 15" id="KW-0547">Nucleotide-binding</keyword>
<sequence length="1114" mass="120293">MTKPLLRDTTDLCRVLDIPFSSEQLEAITAPVDRPSAIIAGAGSGKTTVMAARVVWLVGHEGIDPGAVLGLTFTRKAASELGHRVRGALSRLADESGVRGLMDEGGEPVVSTYHAYAGDLISEYGLLHGHEPDVRISTDASRFQRAYRAIASYPGPLAYASTSLPDLVADVLALDGQMAEHLVTAADVRSFDRQLRDDVERTTAEIRRVRLHDEIVAAAHRRDELVALVERYRAAKNDAGVVDFSDQMERAARLALGCPEVSQSQRDRFAVVLLDEYQDTSVAQRDLLQALFSGSTVADGRGHPVTAVGDPCQGIYGWRGAAASNLQSFLGDFPAATASTEQASAAPACRESLAHPLHLQVNRRSRAEILDVANRLARPFYAANTDVRPLAAAPDSDGGVVRAALHRTVEDEVGWVADEVVAARSEVRRQGAGWSEIAILVRTRTEIPALVAALRERAVPVEVVGLSGLLSQPEVGDVLAAMRVVADQTANADLLRLLTGPRWRIGPRDLALLGTRARRLAGRLDVERTTTLVEELERSVAGIDPTEIVSLADAVDSPDDPHDRLGYSEEARRRFAEVSTTLRGLRRRAGGSPVELVRHTISALGVDLELIATGGAAAQVARDNLAALIDAVADFVAAEPAASLTAVLAYLDAEERYNGGMEVAAPSEADAVKILTVHTAKGLEWDVVFVPFLSEGVFPSDRARSAWPRSARTLPHDLRGDSHDLPALESLDRAGHAAFATAMREDALLEEIRLGYVALTRARHLLVTSGHHWGRRRTVHGPSPFLQTITDWLREQAGEPELWVPAPEDGEDNPLRAARAAFAWPAPLDAEAVGSRREAARRVRAWMSARAPGDTDADSKEPDLVPASVTPPTDADVEPSHAADDAEQRELRRLSELDVEIAHLLAEARAGTSEFQEVPVPARLSTTALMAMNADPDGYARTLARPLPRPPAPAARFGTRFHAWVEARFGQQVLLADDDLPGRDDLDIADDVELAEVVRAFESGPLADRVPHVVEAAFTIRLAGQTISGRIDAVYRTDDGWEVVDWKTSRSAQADPLQLAVYRLAWAEMHGVPLEQVRAAFCFVRLGELVYHHDLPGRGDLERIASGAGVGSAS</sequence>
<evidence type="ECO:0000256" key="9">
    <source>
        <dbReference type="ARBA" id="ARBA00023125"/>
    </source>
</evidence>
<evidence type="ECO:0000256" key="14">
    <source>
        <dbReference type="ARBA" id="ARBA00048988"/>
    </source>
</evidence>
<evidence type="ECO:0000256" key="8">
    <source>
        <dbReference type="ARBA" id="ARBA00022840"/>
    </source>
</evidence>
<keyword evidence="7" id="KW-0269">Exonuclease</keyword>
<keyword evidence="6 15" id="KW-0347">Helicase</keyword>
<evidence type="ECO:0000256" key="11">
    <source>
        <dbReference type="ARBA" id="ARBA00023235"/>
    </source>
</evidence>
<evidence type="ECO:0000256" key="6">
    <source>
        <dbReference type="ARBA" id="ARBA00022806"/>
    </source>
</evidence>
<dbReference type="RefSeq" id="WP_245857587.1">
    <property type="nucleotide sequence ID" value="NZ_PGEZ01000001.1"/>
</dbReference>
<evidence type="ECO:0000256" key="10">
    <source>
        <dbReference type="ARBA" id="ARBA00023204"/>
    </source>
</evidence>
<dbReference type="InterPro" id="IPR000212">
    <property type="entry name" value="DNA_helicase_UvrD/REP"/>
</dbReference>